<reference evidence="4 6" key="2">
    <citation type="journal article" date="2018" name="Genome Res.">
        <title>The genomic architecture and molecular evolution of ant odorant receptors.</title>
        <authorList>
            <person name="McKenzie S.K."/>
            <person name="Kronauer D.J.C."/>
        </authorList>
    </citation>
    <scope>NUCLEOTIDE SEQUENCE [LARGE SCALE GENOMIC DNA]</scope>
    <source>
        <strain evidence="4">Clonal line C1</strain>
    </source>
</reference>
<keyword evidence="2" id="KW-0812">Transmembrane</keyword>
<name>A0A026WN47_OOCBI</name>
<dbReference type="EMBL" id="KK107152">
    <property type="protein sequence ID" value="EZA57066.1"/>
    <property type="molecule type" value="Genomic_DNA"/>
</dbReference>
<proteinExistence type="predicted"/>
<reference evidence="3 5" key="1">
    <citation type="journal article" date="2014" name="Curr. Biol.">
        <title>The genome of the clonal raider ant Cerapachys biroi.</title>
        <authorList>
            <person name="Oxley P.R."/>
            <person name="Ji L."/>
            <person name="Fetter-Pruneda I."/>
            <person name="McKenzie S.K."/>
            <person name="Li C."/>
            <person name="Hu H."/>
            <person name="Zhang G."/>
            <person name="Kronauer D.J."/>
        </authorList>
    </citation>
    <scope>NUCLEOTIDE SEQUENCE [LARGE SCALE GENOMIC DNA]</scope>
</reference>
<gene>
    <name evidence="4" type="ORF">DMN91_007674</name>
    <name evidence="3" type="ORF">X777_01672</name>
</gene>
<feature type="transmembrane region" description="Helical" evidence="2">
    <location>
        <begin position="41"/>
        <end position="62"/>
    </location>
</feature>
<evidence type="ECO:0000313" key="3">
    <source>
        <dbReference type="EMBL" id="EZA57066.1"/>
    </source>
</evidence>
<dbReference type="OMA" id="WEYMWIV"/>
<feature type="region of interest" description="Disordered" evidence="1">
    <location>
        <begin position="113"/>
        <end position="142"/>
    </location>
</feature>
<dbReference type="EMBL" id="QOIP01000007">
    <property type="protein sequence ID" value="RLU21058.1"/>
    <property type="molecule type" value="Genomic_DNA"/>
</dbReference>
<protein>
    <submittedName>
        <fullName evidence="3">Uncharacterized protein</fullName>
    </submittedName>
</protein>
<keyword evidence="5" id="KW-1185">Reference proteome</keyword>
<keyword evidence="2" id="KW-0472">Membrane</keyword>
<sequence length="202" mass="22042">MSIIQPVQDADCSGRTLATLLVAWVATAMVASILLRWEYMWIVLAILTMLFLFVCGYTAYYVKRAHARMLIEEQRRAIRTISGIAERNNRREMERSAYATQLTVDLPPSYASVMSAQPTSTPPPASLQIDRSGEDKFEEPPPYSTVINISVQEQTAQEASSVSNTSSSALTKKDDAISDSAPTATTLVSASASAPLRCVESS</sequence>
<dbReference type="Proteomes" id="UP000053097">
    <property type="component" value="Unassembled WGS sequence"/>
</dbReference>
<evidence type="ECO:0000256" key="1">
    <source>
        <dbReference type="SAM" id="MobiDB-lite"/>
    </source>
</evidence>
<evidence type="ECO:0000313" key="4">
    <source>
        <dbReference type="EMBL" id="RLU21058.1"/>
    </source>
</evidence>
<dbReference type="OrthoDB" id="7687627at2759"/>
<dbReference type="InterPro" id="IPR021684">
    <property type="entry name" value="WBP1-like"/>
</dbReference>
<organism evidence="3 5">
    <name type="scientific">Ooceraea biroi</name>
    <name type="common">Clonal raider ant</name>
    <name type="synonym">Cerapachys biroi</name>
    <dbReference type="NCBI Taxonomy" id="2015173"/>
    <lineage>
        <taxon>Eukaryota</taxon>
        <taxon>Metazoa</taxon>
        <taxon>Ecdysozoa</taxon>
        <taxon>Arthropoda</taxon>
        <taxon>Hexapoda</taxon>
        <taxon>Insecta</taxon>
        <taxon>Pterygota</taxon>
        <taxon>Neoptera</taxon>
        <taxon>Endopterygota</taxon>
        <taxon>Hymenoptera</taxon>
        <taxon>Apocrita</taxon>
        <taxon>Aculeata</taxon>
        <taxon>Formicoidea</taxon>
        <taxon>Formicidae</taxon>
        <taxon>Dorylinae</taxon>
        <taxon>Ooceraea</taxon>
    </lineage>
</organism>
<dbReference type="AlphaFoldDB" id="A0A026WN47"/>
<evidence type="ECO:0000313" key="5">
    <source>
        <dbReference type="Proteomes" id="UP000053097"/>
    </source>
</evidence>
<feature type="region of interest" description="Disordered" evidence="1">
    <location>
        <begin position="155"/>
        <end position="178"/>
    </location>
</feature>
<keyword evidence="2" id="KW-1133">Transmembrane helix</keyword>
<feature type="transmembrane region" description="Helical" evidence="2">
    <location>
        <begin position="12"/>
        <end position="35"/>
    </location>
</feature>
<accession>A0A026WN47</accession>
<dbReference type="Proteomes" id="UP000279307">
    <property type="component" value="Chromosome 7"/>
</dbReference>
<evidence type="ECO:0000256" key="2">
    <source>
        <dbReference type="SAM" id="Phobius"/>
    </source>
</evidence>
<evidence type="ECO:0000313" key="6">
    <source>
        <dbReference type="Proteomes" id="UP000279307"/>
    </source>
</evidence>
<reference evidence="4" key="3">
    <citation type="submission" date="2018-07" db="EMBL/GenBank/DDBJ databases">
        <authorList>
            <person name="Mckenzie S.K."/>
            <person name="Kronauer D.J.C."/>
        </authorList>
    </citation>
    <scope>NUCLEOTIDE SEQUENCE</scope>
    <source>
        <strain evidence="4">Clonal line C1</strain>
    </source>
</reference>
<dbReference type="Pfam" id="PF11669">
    <property type="entry name" value="WBP-1"/>
    <property type="match status" value="1"/>
</dbReference>